<dbReference type="Proteomes" id="UP001189429">
    <property type="component" value="Unassembled WGS sequence"/>
</dbReference>
<evidence type="ECO:0000256" key="1">
    <source>
        <dbReference type="SAM" id="MobiDB-lite"/>
    </source>
</evidence>
<keyword evidence="3" id="KW-1185">Reference proteome</keyword>
<feature type="compositionally biased region" description="Polar residues" evidence="1">
    <location>
        <begin position="1"/>
        <end position="10"/>
    </location>
</feature>
<feature type="compositionally biased region" description="Low complexity" evidence="1">
    <location>
        <begin position="35"/>
        <end position="53"/>
    </location>
</feature>
<proteinExistence type="predicted"/>
<gene>
    <name evidence="2" type="ORF">PCOR1329_LOCUS61726</name>
</gene>
<accession>A0ABN9VVX8</accession>
<evidence type="ECO:0000313" key="3">
    <source>
        <dbReference type="Proteomes" id="UP001189429"/>
    </source>
</evidence>
<comment type="caution">
    <text evidence="2">The sequence shown here is derived from an EMBL/GenBank/DDBJ whole genome shotgun (WGS) entry which is preliminary data.</text>
</comment>
<name>A0ABN9VVX8_9DINO</name>
<protein>
    <submittedName>
        <fullName evidence="2">Uncharacterized protein</fullName>
    </submittedName>
</protein>
<dbReference type="EMBL" id="CAUYUJ010017772">
    <property type="protein sequence ID" value="CAK0877758.1"/>
    <property type="molecule type" value="Genomic_DNA"/>
</dbReference>
<reference evidence="2" key="1">
    <citation type="submission" date="2023-10" db="EMBL/GenBank/DDBJ databases">
        <authorList>
            <person name="Chen Y."/>
            <person name="Shah S."/>
            <person name="Dougan E. K."/>
            <person name="Thang M."/>
            <person name="Chan C."/>
        </authorList>
    </citation>
    <scope>NUCLEOTIDE SEQUENCE [LARGE SCALE GENOMIC DNA]</scope>
</reference>
<evidence type="ECO:0000313" key="2">
    <source>
        <dbReference type="EMBL" id="CAK0877758.1"/>
    </source>
</evidence>
<organism evidence="2 3">
    <name type="scientific">Prorocentrum cordatum</name>
    <dbReference type="NCBI Taxonomy" id="2364126"/>
    <lineage>
        <taxon>Eukaryota</taxon>
        <taxon>Sar</taxon>
        <taxon>Alveolata</taxon>
        <taxon>Dinophyceae</taxon>
        <taxon>Prorocentrales</taxon>
        <taxon>Prorocentraceae</taxon>
        <taxon>Prorocentrum</taxon>
    </lineage>
</organism>
<feature type="region of interest" description="Disordered" evidence="1">
    <location>
        <begin position="1"/>
        <end position="81"/>
    </location>
</feature>
<sequence>MGNITQSVHCEQQPPPARQPAGTSLAEQKPPPEAPQRAPGAGRPGRLPGRAGASGQLTPSRERGGRRVAALDTRDAHGPMRPDACMALSRILAQPVRFDFMVRAVDDLFCSSEGKHGEVSGA</sequence>